<name>A0A7W5V260_9ACTN</name>
<evidence type="ECO:0000313" key="2">
    <source>
        <dbReference type="EMBL" id="MBB3729076.1"/>
    </source>
</evidence>
<dbReference type="EMBL" id="JACIBV010000001">
    <property type="protein sequence ID" value="MBB3729076.1"/>
    <property type="molecule type" value="Genomic_DNA"/>
</dbReference>
<dbReference type="InterPro" id="IPR011009">
    <property type="entry name" value="Kinase-like_dom_sf"/>
</dbReference>
<comment type="caution">
    <text evidence="2">The sequence shown here is derived from an EMBL/GenBank/DDBJ whole genome shotgun (WGS) entry which is preliminary data.</text>
</comment>
<dbReference type="SUPFAM" id="SSF56112">
    <property type="entry name" value="Protein kinase-like (PK-like)"/>
    <property type="match status" value="1"/>
</dbReference>
<feature type="domain" description="Aminoglycoside phosphotransferase" evidence="1">
    <location>
        <begin position="177"/>
        <end position="242"/>
    </location>
</feature>
<dbReference type="RefSeq" id="WP_183651848.1">
    <property type="nucleotide sequence ID" value="NZ_BAAAXX010000108.1"/>
</dbReference>
<accession>A0A7W5V260</accession>
<dbReference type="GeneID" id="95391275"/>
<evidence type="ECO:0000313" key="3">
    <source>
        <dbReference type="Proteomes" id="UP000579945"/>
    </source>
</evidence>
<proteinExistence type="predicted"/>
<keyword evidence="3" id="KW-1185">Reference proteome</keyword>
<dbReference type="InterPro" id="IPR002575">
    <property type="entry name" value="Aminoglycoside_PTrfase"/>
</dbReference>
<dbReference type="Gene3D" id="3.90.1200.10">
    <property type="match status" value="1"/>
</dbReference>
<gene>
    <name evidence="2" type="ORF">FHR33_004936</name>
</gene>
<dbReference type="Pfam" id="PF01636">
    <property type="entry name" value="APH"/>
    <property type="match status" value="1"/>
</dbReference>
<protein>
    <recommendedName>
        <fullName evidence="1">Aminoglycoside phosphotransferase domain-containing protein</fullName>
    </recommendedName>
</protein>
<organism evidence="2 3">
    <name type="scientific">Nonomuraea dietziae</name>
    <dbReference type="NCBI Taxonomy" id="65515"/>
    <lineage>
        <taxon>Bacteria</taxon>
        <taxon>Bacillati</taxon>
        <taxon>Actinomycetota</taxon>
        <taxon>Actinomycetes</taxon>
        <taxon>Streptosporangiales</taxon>
        <taxon>Streptosporangiaceae</taxon>
        <taxon>Nonomuraea</taxon>
    </lineage>
</organism>
<reference evidence="2 3" key="1">
    <citation type="submission" date="2020-08" db="EMBL/GenBank/DDBJ databases">
        <title>Sequencing the genomes of 1000 actinobacteria strains.</title>
        <authorList>
            <person name="Klenk H.-P."/>
        </authorList>
    </citation>
    <scope>NUCLEOTIDE SEQUENCE [LARGE SCALE GENOMIC DNA]</scope>
    <source>
        <strain evidence="2 3">DSM 44320</strain>
    </source>
</reference>
<evidence type="ECO:0000259" key="1">
    <source>
        <dbReference type="Pfam" id="PF01636"/>
    </source>
</evidence>
<sequence length="291" mass="31536">MSGRFVRYPPGRGNVWIPVDDARSCAAGLSLLTFSKPMPLTAQRILHAGARLAGPWILPGRRERWDAEPWLPVLKSAEEAIGPFDGYAVYHRPQSSREGAALLLLRSGRPVGFLKARARAGEVEREAEVLQMLAGGRRPGFRVPELMGTGSADGMAWLVMSPMEPIPCRPARNVPAAEVAAQITSLLAGLPRPEGVAAHWEPMHGDLTPWNLRMTRGPVPWLIDWEDAGHGPPGADEVYYLATRAAVFGGAVTPTDHLEAADYWRAVVIARQADDKGLADRLLAALDRLGG</sequence>
<dbReference type="Proteomes" id="UP000579945">
    <property type="component" value="Unassembled WGS sequence"/>
</dbReference>
<dbReference type="AlphaFoldDB" id="A0A7W5V260"/>